<protein>
    <submittedName>
        <fullName evidence="1">Uncharacterized protein</fullName>
    </submittedName>
</protein>
<dbReference type="EMBL" id="JBHUKR010000004">
    <property type="protein sequence ID" value="MFD2415724.1"/>
    <property type="molecule type" value="Genomic_DNA"/>
</dbReference>
<proteinExistence type="predicted"/>
<dbReference type="Proteomes" id="UP001597417">
    <property type="component" value="Unassembled WGS sequence"/>
</dbReference>
<sequence length="129" mass="14286">MSSLISCAAGCVAFFDDEAGVSIMFDSWERIHGEAVVPCPDNEKDLLMPETTGEDYDNQDGDGWAEGGEMEDFEHLPYPAVWNDDTDDEVIHAALAWQRAVELLTEQGYAPQECEADAVVRRCRAGRGR</sequence>
<name>A0ABW5FNF2_9PSEU</name>
<accession>A0ABW5FNF2</accession>
<reference evidence="2" key="1">
    <citation type="journal article" date="2019" name="Int. J. Syst. Evol. Microbiol.">
        <title>The Global Catalogue of Microorganisms (GCM) 10K type strain sequencing project: providing services to taxonomists for standard genome sequencing and annotation.</title>
        <authorList>
            <consortium name="The Broad Institute Genomics Platform"/>
            <consortium name="The Broad Institute Genome Sequencing Center for Infectious Disease"/>
            <person name="Wu L."/>
            <person name="Ma J."/>
        </authorList>
    </citation>
    <scope>NUCLEOTIDE SEQUENCE [LARGE SCALE GENOMIC DNA]</scope>
    <source>
        <strain evidence="2">CGMCC 4.7645</strain>
    </source>
</reference>
<keyword evidence="2" id="KW-1185">Reference proteome</keyword>
<organism evidence="1 2">
    <name type="scientific">Amycolatopsis pigmentata</name>
    <dbReference type="NCBI Taxonomy" id="450801"/>
    <lineage>
        <taxon>Bacteria</taxon>
        <taxon>Bacillati</taxon>
        <taxon>Actinomycetota</taxon>
        <taxon>Actinomycetes</taxon>
        <taxon>Pseudonocardiales</taxon>
        <taxon>Pseudonocardiaceae</taxon>
        <taxon>Amycolatopsis</taxon>
    </lineage>
</organism>
<dbReference type="RefSeq" id="WP_378261774.1">
    <property type="nucleotide sequence ID" value="NZ_JBHUKR010000004.1"/>
</dbReference>
<evidence type="ECO:0000313" key="2">
    <source>
        <dbReference type="Proteomes" id="UP001597417"/>
    </source>
</evidence>
<gene>
    <name evidence="1" type="ORF">ACFSXZ_05215</name>
</gene>
<comment type="caution">
    <text evidence="1">The sequence shown here is derived from an EMBL/GenBank/DDBJ whole genome shotgun (WGS) entry which is preliminary data.</text>
</comment>
<evidence type="ECO:0000313" key="1">
    <source>
        <dbReference type="EMBL" id="MFD2415724.1"/>
    </source>
</evidence>